<proteinExistence type="inferred from homology"/>
<feature type="region of interest" description="Disordered" evidence="2">
    <location>
        <begin position="252"/>
        <end position="272"/>
    </location>
</feature>
<evidence type="ECO:0000256" key="2">
    <source>
        <dbReference type="SAM" id="MobiDB-lite"/>
    </source>
</evidence>
<dbReference type="PANTHER" id="PTHR46129">
    <property type="entry name" value="SYNAPTOTAGMIN 14, ISOFORM D"/>
    <property type="match status" value="1"/>
</dbReference>
<dbReference type="AlphaFoldDB" id="A0A9Q0Y507"/>
<comment type="similarity">
    <text evidence="1">Belongs to the synaptotagmin family.</text>
</comment>
<keyword evidence="3" id="KW-0472">Membrane</keyword>
<dbReference type="EMBL" id="JAPFRF010000002">
    <property type="protein sequence ID" value="KAJ7341119.1"/>
    <property type="molecule type" value="Genomic_DNA"/>
</dbReference>
<feature type="region of interest" description="Disordered" evidence="2">
    <location>
        <begin position="166"/>
        <end position="185"/>
    </location>
</feature>
<evidence type="ECO:0000256" key="1">
    <source>
        <dbReference type="ARBA" id="ARBA00006996"/>
    </source>
</evidence>
<reference evidence="4" key="1">
    <citation type="journal article" date="2023" name="DNA Res.">
        <title>Chromosome-level genome assembly of Phrynocephalus forsythii using third-generation DNA sequencing and Hi-C analysis.</title>
        <authorList>
            <person name="Qi Y."/>
            <person name="Zhao W."/>
            <person name="Zhao Y."/>
            <person name="Niu C."/>
            <person name="Cao S."/>
            <person name="Zhang Y."/>
        </authorList>
    </citation>
    <scope>NUCLEOTIDE SEQUENCE</scope>
    <source>
        <tissue evidence="4">Muscle</tissue>
    </source>
</reference>
<keyword evidence="5" id="KW-1185">Reference proteome</keyword>
<dbReference type="Proteomes" id="UP001142489">
    <property type="component" value="Unassembled WGS sequence"/>
</dbReference>
<comment type="caution">
    <text evidence="4">The sequence shown here is derived from an EMBL/GenBank/DDBJ whole genome shotgun (WGS) entry which is preliminary data.</text>
</comment>
<accession>A0A9Q0Y507</accession>
<dbReference type="OrthoDB" id="8954674at2759"/>
<sequence>MPQPDSPHSLVFLASYDPSLPPPQNMPREGLATSFGYRSMKKKKKSEAGKTARGLHRFLKTTTTTQQLSPCYPNPLLYTLISRLSKQPEERNGGERTCGVHELICIRKVSPEAVGFLSAVGVFIFLLLILFLYINKKMCFENVGGFSDLNIRYSARKNSQDKLYNSYKNKDQHGSSSESEDEALGKYHEALSRTQRPPAGDNRQQKNYIWETRQKYSPLSAEYDGYSSEASIDEGKQKEDCLWLRLIHEGETPTHPRPIVAEKAGTTKQQKS</sequence>
<evidence type="ECO:0000256" key="3">
    <source>
        <dbReference type="SAM" id="Phobius"/>
    </source>
</evidence>
<keyword evidence="3" id="KW-1133">Transmembrane helix</keyword>
<protein>
    <submittedName>
        <fullName evidence="4">Uncharacterized protein</fullName>
    </submittedName>
</protein>
<dbReference type="PANTHER" id="PTHR46129:SF3">
    <property type="entry name" value="SYNAPTOTAGMIN-14-RELATED"/>
    <property type="match status" value="1"/>
</dbReference>
<dbReference type="GO" id="GO:0005543">
    <property type="term" value="F:phospholipid binding"/>
    <property type="evidence" value="ECO:0007669"/>
    <property type="project" value="TreeGrafter"/>
</dbReference>
<feature type="transmembrane region" description="Helical" evidence="3">
    <location>
        <begin position="113"/>
        <end position="134"/>
    </location>
</feature>
<dbReference type="InterPro" id="IPR043541">
    <property type="entry name" value="SYT14/14L/16"/>
</dbReference>
<gene>
    <name evidence="4" type="ORF">JRQ81_004872</name>
</gene>
<keyword evidence="3" id="KW-0812">Transmembrane</keyword>
<name>A0A9Q0Y507_9SAUR</name>
<evidence type="ECO:0000313" key="4">
    <source>
        <dbReference type="EMBL" id="KAJ7341119.1"/>
    </source>
</evidence>
<organism evidence="4 5">
    <name type="scientific">Phrynocephalus forsythii</name>
    <dbReference type="NCBI Taxonomy" id="171643"/>
    <lineage>
        <taxon>Eukaryota</taxon>
        <taxon>Metazoa</taxon>
        <taxon>Chordata</taxon>
        <taxon>Craniata</taxon>
        <taxon>Vertebrata</taxon>
        <taxon>Euteleostomi</taxon>
        <taxon>Lepidosauria</taxon>
        <taxon>Squamata</taxon>
        <taxon>Bifurcata</taxon>
        <taxon>Unidentata</taxon>
        <taxon>Episquamata</taxon>
        <taxon>Toxicofera</taxon>
        <taxon>Iguania</taxon>
        <taxon>Acrodonta</taxon>
        <taxon>Agamidae</taxon>
        <taxon>Agaminae</taxon>
        <taxon>Phrynocephalus</taxon>
    </lineage>
</organism>
<evidence type="ECO:0000313" key="5">
    <source>
        <dbReference type="Proteomes" id="UP001142489"/>
    </source>
</evidence>